<protein>
    <submittedName>
        <fullName evidence="1">Uncharacterized protein</fullName>
    </submittedName>
</protein>
<sequence>MNLDFFVRSDRVSTGIRELKAVSQMLRQEQERLEQSARAHGQL</sequence>
<keyword evidence="2" id="KW-1185">Reference proteome</keyword>
<comment type="caution">
    <text evidence="1">The sequence shown here is derived from an EMBL/GenBank/DDBJ whole genome shotgun (WGS) entry which is preliminary data.</text>
</comment>
<gene>
    <name evidence="1" type="ORF">QQF73_00315</name>
</gene>
<evidence type="ECO:0000313" key="1">
    <source>
        <dbReference type="EMBL" id="MDK9556046.1"/>
    </source>
</evidence>
<organism evidence="1 2">
    <name type="scientific">Marinobacter albus</name>
    <dbReference type="NCBI Taxonomy" id="3030833"/>
    <lineage>
        <taxon>Bacteria</taxon>
        <taxon>Pseudomonadati</taxon>
        <taxon>Pseudomonadota</taxon>
        <taxon>Gammaproteobacteria</taxon>
        <taxon>Pseudomonadales</taxon>
        <taxon>Marinobacteraceae</taxon>
        <taxon>Marinobacter</taxon>
    </lineage>
</organism>
<dbReference type="Proteomes" id="UP001223547">
    <property type="component" value="Unassembled WGS sequence"/>
</dbReference>
<dbReference type="RefSeq" id="WP_285366809.1">
    <property type="nucleotide sequence ID" value="NZ_JASSQD010000001.1"/>
</dbReference>
<accession>A0ABT7H6R1</accession>
<name>A0ABT7H6R1_9GAMM</name>
<reference evidence="1 2" key="1">
    <citation type="submission" date="2023-05" db="EMBL/GenBank/DDBJ databases">
        <title>Marinobacter albus sp. nov., a marine bacterium isolated from sand in a coastal intertidal zone of huludao.</title>
        <authorList>
            <person name="Deng T."/>
        </authorList>
    </citation>
    <scope>NUCLEOTIDE SEQUENCE [LARGE SCALE GENOMIC DNA]</scope>
    <source>
        <strain evidence="1 2">M216</strain>
    </source>
</reference>
<evidence type="ECO:0000313" key="2">
    <source>
        <dbReference type="Proteomes" id="UP001223547"/>
    </source>
</evidence>
<proteinExistence type="predicted"/>
<dbReference type="EMBL" id="JASSQD010000001">
    <property type="protein sequence ID" value="MDK9556046.1"/>
    <property type="molecule type" value="Genomic_DNA"/>
</dbReference>